<dbReference type="InterPro" id="IPR050490">
    <property type="entry name" value="Bact_solute-bd_prot1"/>
</dbReference>
<evidence type="ECO:0000313" key="7">
    <source>
        <dbReference type="Proteomes" id="UP001596233"/>
    </source>
</evidence>
<evidence type="ECO:0000256" key="2">
    <source>
        <dbReference type="ARBA" id="ARBA00022729"/>
    </source>
</evidence>
<organism evidence="6 7">
    <name type="scientific">Paenibacillus septentrionalis</name>
    <dbReference type="NCBI Taxonomy" id="429342"/>
    <lineage>
        <taxon>Bacteria</taxon>
        <taxon>Bacillati</taxon>
        <taxon>Bacillota</taxon>
        <taxon>Bacilli</taxon>
        <taxon>Bacillales</taxon>
        <taxon>Paenibacillaceae</taxon>
        <taxon>Paenibacillus</taxon>
    </lineage>
</organism>
<dbReference type="SUPFAM" id="SSF53850">
    <property type="entry name" value="Periplasmic binding protein-like II"/>
    <property type="match status" value="1"/>
</dbReference>
<sequence length="542" mass="62018">MLSAYISYRTSIDRDELDQEKNFHDEILYDEIGLSKYDPPINVSFVRDIGTDFNDLLSSLPGETLEDNRWSRLYQQVLGIQIDYDWTANGDFYRQKLNFAISSGQLPDIIKVSSEQLRLLSNAGLIQELTDVYEKYATPFTKDILNQEGSGPFDAATIGGKLMGIPESNSSIEGAMYIWIRTDWLDRLGLQPPKTMNDVLEISRAFTLRDPDQNGKDDTFGLALTNYLWDPTMGVKGFMAGYNAFPEIWIENEAGELVFGGVQPEVKDALQALRQMYQNGEIDPEFSFMNGNKVKERIANGKIGMVYGEQWASFLVQSSRTSDPDVDWQAFPIVSVSDEPAKVPLKFNTWQFFAVRKDFQHPEAIVKLINLHLEKNWGKTAEYETYYSTPFAAWQLSPVTPFPARKNIDAYRQLEAARYTGDWSELDSEARMIKKLIDTYHAGGANMSSGWGWEKTYGPDGAFSILVQYEENDQLLYEKFTGVPTETMIEAQKILHDLQHEAYINIILGNPIDEFDRFVDRWKKLGGDRITQEVNDWYSQNR</sequence>
<protein>
    <submittedName>
        <fullName evidence="6">Extracellular solute-binding protein</fullName>
    </submittedName>
</protein>
<dbReference type="Pfam" id="PF01547">
    <property type="entry name" value="SBP_bac_1"/>
    <property type="match status" value="1"/>
</dbReference>
<keyword evidence="3" id="KW-0472">Membrane</keyword>
<accession>A0ABW1V2D5</accession>
<dbReference type="PANTHER" id="PTHR43649:SF33">
    <property type="entry name" value="POLYGALACTURONAN_RHAMNOGALACTURONAN-BINDING PROTEIN YTCQ"/>
    <property type="match status" value="1"/>
</dbReference>
<keyword evidence="2" id="KW-0732">Signal</keyword>
<evidence type="ECO:0000256" key="3">
    <source>
        <dbReference type="ARBA" id="ARBA00023136"/>
    </source>
</evidence>
<dbReference type="Gene3D" id="3.40.190.10">
    <property type="entry name" value="Periplasmic binding protein-like II"/>
    <property type="match status" value="2"/>
</dbReference>
<proteinExistence type="predicted"/>
<gene>
    <name evidence="6" type="ORF">ACFP56_04395</name>
</gene>
<dbReference type="CDD" id="cd13580">
    <property type="entry name" value="PBP2_AlgQ_like_1"/>
    <property type="match status" value="1"/>
</dbReference>
<evidence type="ECO:0000256" key="1">
    <source>
        <dbReference type="ARBA" id="ARBA00022475"/>
    </source>
</evidence>
<dbReference type="PANTHER" id="PTHR43649">
    <property type="entry name" value="ARABINOSE-BINDING PROTEIN-RELATED"/>
    <property type="match status" value="1"/>
</dbReference>
<keyword evidence="7" id="KW-1185">Reference proteome</keyword>
<dbReference type="InterPro" id="IPR006059">
    <property type="entry name" value="SBP"/>
</dbReference>
<keyword evidence="1" id="KW-1003">Cell membrane</keyword>
<dbReference type="EMBL" id="JBHSTE010000001">
    <property type="protein sequence ID" value="MFC6331853.1"/>
    <property type="molecule type" value="Genomic_DNA"/>
</dbReference>
<evidence type="ECO:0000256" key="5">
    <source>
        <dbReference type="ARBA" id="ARBA00023288"/>
    </source>
</evidence>
<name>A0ABW1V2D5_9BACL</name>
<comment type="caution">
    <text evidence="6">The sequence shown here is derived from an EMBL/GenBank/DDBJ whole genome shotgun (WGS) entry which is preliminary data.</text>
</comment>
<evidence type="ECO:0000313" key="6">
    <source>
        <dbReference type="EMBL" id="MFC6331853.1"/>
    </source>
</evidence>
<dbReference type="Proteomes" id="UP001596233">
    <property type="component" value="Unassembled WGS sequence"/>
</dbReference>
<evidence type="ECO:0000256" key="4">
    <source>
        <dbReference type="ARBA" id="ARBA00023139"/>
    </source>
</evidence>
<dbReference type="RefSeq" id="WP_379231786.1">
    <property type="nucleotide sequence ID" value="NZ_JBHSTE010000001.1"/>
</dbReference>
<keyword evidence="4" id="KW-0564">Palmitate</keyword>
<keyword evidence="5" id="KW-0449">Lipoprotein</keyword>
<reference evidence="7" key="1">
    <citation type="journal article" date="2019" name="Int. J. Syst. Evol. Microbiol.">
        <title>The Global Catalogue of Microorganisms (GCM) 10K type strain sequencing project: providing services to taxonomists for standard genome sequencing and annotation.</title>
        <authorList>
            <consortium name="The Broad Institute Genomics Platform"/>
            <consortium name="The Broad Institute Genome Sequencing Center for Infectious Disease"/>
            <person name="Wu L."/>
            <person name="Ma J."/>
        </authorList>
    </citation>
    <scope>NUCLEOTIDE SEQUENCE [LARGE SCALE GENOMIC DNA]</scope>
    <source>
        <strain evidence="7">PCU 280</strain>
    </source>
</reference>